<feature type="compositionally biased region" description="Low complexity" evidence="1">
    <location>
        <begin position="97"/>
        <end position="110"/>
    </location>
</feature>
<evidence type="ECO:0000313" key="2">
    <source>
        <dbReference type="EMBL" id="KAL2841360.1"/>
    </source>
</evidence>
<feature type="region of interest" description="Disordered" evidence="1">
    <location>
        <begin position="97"/>
        <end position="118"/>
    </location>
</feature>
<organism evidence="2 3">
    <name type="scientific">Aspergillus pseudodeflectus</name>
    <dbReference type="NCBI Taxonomy" id="176178"/>
    <lineage>
        <taxon>Eukaryota</taxon>
        <taxon>Fungi</taxon>
        <taxon>Dikarya</taxon>
        <taxon>Ascomycota</taxon>
        <taxon>Pezizomycotina</taxon>
        <taxon>Eurotiomycetes</taxon>
        <taxon>Eurotiomycetidae</taxon>
        <taxon>Eurotiales</taxon>
        <taxon>Aspergillaceae</taxon>
        <taxon>Aspergillus</taxon>
        <taxon>Aspergillus subgen. Nidulantes</taxon>
    </lineage>
</organism>
<dbReference type="Proteomes" id="UP001610444">
    <property type="component" value="Unassembled WGS sequence"/>
</dbReference>
<gene>
    <name evidence="2" type="ORF">BJX68DRAFT_245745</name>
</gene>
<accession>A0ABR4JMT4</accession>
<sequence length="166" mass="18251">MTGERPKANASTETVERAGLILLLWCRVDRVLAQLSGVGRPVETTPLPFGMSHTYRPAALLRQTCYWTQTNRTLNATHHKSQTSRASCLGFLVQRSPSSAHGRSSGSSTSVPRIPHSARAREASNKALLLPALPDFLHTCLSSLETRASRFFKANRCAAETISRYD</sequence>
<protein>
    <submittedName>
        <fullName evidence="2">Uncharacterized protein</fullName>
    </submittedName>
</protein>
<dbReference type="RefSeq" id="XP_070894546.1">
    <property type="nucleotide sequence ID" value="XM_071041548.1"/>
</dbReference>
<proteinExistence type="predicted"/>
<dbReference type="EMBL" id="JBFXLR010000058">
    <property type="protein sequence ID" value="KAL2841360.1"/>
    <property type="molecule type" value="Genomic_DNA"/>
</dbReference>
<evidence type="ECO:0000256" key="1">
    <source>
        <dbReference type="SAM" id="MobiDB-lite"/>
    </source>
</evidence>
<reference evidence="2 3" key="1">
    <citation type="submission" date="2024-07" db="EMBL/GenBank/DDBJ databases">
        <title>Section-level genome sequencing and comparative genomics of Aspergillus sections Usti and Cavernicolus.</title>
        <authorList>
            <consortium name="Lawrence Berkeley National Laboratory"/>
            <person name="Nybo J.L."/>
            <person name="Vesth T.C."/>
            <person name="Theobald S."/>
            <person name="Frisvad J.C."/>
            <person name="Larsen T.O."/>
            <person name="Kjaerboelling I."/>
            <person name="Rothschild-Mancinelli K."/>
            <person name="Lyhne E.K."/>
            <person name="Kogle M.E."/>
            <person name="Barry K."/>
            <person name="Clum A."/>
            <person name="Na H."/>
            <person name="Ledsgaard L."/>
            <person name="Lin J."/>
            <person name="Lipzen A."/>
            <person name="Kuo A."/>
            <person name="Riley R."/>
            <person name="Mondo S."/>
            <person name="LaButti K."/>
            <person name="Haridas S."/>
            <person name="Pangalinan J."/>
            <person name="Salamov A.A."/>
            <person name="Simmons B.A."/>
            <person name="Magnuson J.K."/>
            <person name="Chen J."/>
            <person name="Drula E."/>
            <person name="Henrissat B."/>
            <person name="Wiebenga A."/>
            <person name="Lubbers R.J."/>
            <person name="Gomes A.C."/>
            <person name="Macurrencykelacurrency M.R."/>
            <person name="Stajich J."/>
            <person name="Grigoriev I.V."/>
            <person name="Mortensen U.H."/>
            <person name="De vries R.P."/>
            <person name="Baker S.E."/>
            <person name="Andersen M.R."/>
        </authorList>
    </citation>
    <scope>NUCLEOTIDE SEQUENCE [LARGE SCALE GENOMIC DNA]</scope>
    <source>
        <strain evidence="2 3">CBS 756.74</strain>
    </source>
</reference>
<comment type="caution">
    <text evidence="2">The sequence shown here is derived from an EMBL/GenBank/DDBJ whole genome shotgun (WGS) entry which is preliminary data.</text>
</comment>
<keyword evidence="3" id="KW-1185">Reference proteome</keyword>
<name>A0ABR4JMT4_9EURO</name>
<dbReference type="GeneID" id="98156712"/>
<evidence type="ECO:0000313" key="3">
    <source>
        <dbReference type="Proteomes" id="UP001610444"/>
    </source>
</evidence>